<comment type="caution">
    <text evidence="2">The sequence shown here is derived from an EMBL/GenBank/DDBJ whole genome shotgun (WGS) entry which is preliminary data.</text>
</comment>
<keyword evidence="3" id="KW-1185">Reference proteome</keyword>
<dbReference type="Pfam" id="PF04146">
    <property type="entry name" value="YTH"/>
    <property type="match status" value="1"/>
</dbReference>
<dbReference type="PANTHER" id="PTHR34817">
    <property type="entry name" value="NUCLEOTIDYLTRANSFERASE"/>
    <property type="match status" value="1"/>
</dbReference>
<name>A0AAN9B4F6_9CAEN</name>
<gene>
    <name evidence="2" type="ORF">V1264_002687</name>
</gene>
<dbReference type="Proteomes" id="UP001374579">
    <property type="component" value="Unassembled WGS sequence"/>
</dbReference>
<dbReference type="AlphaFoldDB" id="A0AAN9B4F6"/>
<feature type="domain" description="YTH" evidence="1">
    <location>
        <begin position="87"/>
        <end position="169"/>
    </location>
</feature>
<accession>A0AAN9B4F6</accession>
<dbReference type="InterPro" id="IPR043519">
    <property type="entry name" value="NT_sf"/>
</dbReference>
<dbReference type="GO" id="GO:0003723">
    <property type="term" value="F:RNA binding"/>
    <property type="evidence" value="ECO:0007669"/>
    <property type="project" value="InterPro"/>
</dbReference>
<dbReference type="PANTHER" id="PTHR34817:SF1">
    <property type="entry name" value="NUCLEOTIDYLTRANSFERASE"/>
    <property type="match status" value="1"/>
</dbReference>
<dbReference type="InterPro" id="IPR018775">
    <property type="entry name" value="RlaP"/>
</dbReference>
<reference evidence="2 3" key="1">
    <citation type="submission" date="2024-02" db="EMBL/GenBank/DDBJ databases">
        <title>Chromosome-scale genome assembly of the rough periwinkle Littorina saxatilis.</title>
        <authorList>
            <person name="De Jode A."/>
            <person name="Faria R."/>
            <person name="Formenti G."/>
            <person name="Sims Y."/>
            <person name="Smith T.P."/>
            <person name="Tracey A."/>
            <person name="Wood J.M.D."/>
            <person name="Zagrodzka Z.B."/>
            <person name="Johannesson K."/>
            <person name="Butlin R.K."/>
            <person name="Leder E.H."/>
        </authorList>
    </citation>
    <scope>NUCLEOTIDE SEQUENCE [LARGE SCALE GENOMIC DNA]</scope>
    <source>
        <strain evidence="2">Snail1</strain>
        <tissue evidence="2">Muscle</tissue>
    </source>
</reference>
<dbReference type="EMBL" id="JBAMIC010000012">
    <property type="protein sequence ID" value="KAK7098376.1"/>
    <property type="molecule type" value="Genomic_DNA"/>
</dbReference>
<evidence type="ECO:0000259" key="1">
    <source>
        <dbReference type="Pfam" id="PF04146"/>
    </source>
</evidence>
<evidence type="ECO:0000313" key="3">
    <source>
        <dbReference type="Proteomes" id="UP001374579"/>
    </source>
</evidence>
<dbReference type="Pfam" id="PF10127">
    <property type="entry name" value="RlaP"/>
    <property type="match status" value="1"/>
</dbReference>
<evidence type="ECO:0000313" key="2">
    <source>
        <dbReference type="EMBL" id="KAK7098376.1"/>
    </source>
</evidence>
<proteinExistence type="predicted"/>
<dbReference type="InterPro" id="IPR007275">
    <property type="entry name" value="YTH_domain"/>
</dbReference>
<organism evidence="2 3">
    <name type="scientific">Littorina saxatilis</name>
    <dbReference type="NCBI Taxonomy" id="31220"/>
    <lineage>
        <taxon>Eukaryota</taxon>
        <taxon>Metazoa</taxon>
        <taxon>Spiralia</taxon>
        <taxon>Lophotrochozoa</taxon>
        <taxon>Mollusca</taxon>
        <taxon>Gastropoda</taxon>
        <taxon>Caenogastropoda</taxon>
        <taxon>Littorinimorpha</taxon>
        <taxon>Littorinoidea</taxon>
        <taxon>Littorinidae</taxon>
        <taxon>Littorina</taxon>
    </lineage>
</organism>
<sequence length="762" mass="85103">MLHSKHGKTQADDSSRGITLTRSGVCCLSSTQGKELLQVESLGSKDWYTTNARGIATVCKIKPMASTPAEGMNNKTMLTTTTAKSDTRYFVAKCGSMDSLRRCVTTKRWASRERVFPPQSHEILSDALPGGPVILIFSVNNCHGWHGYCCMTSTPAASLMDESLQNQESGSNEKLPLNSESTVVERKVDVGNVTQEQQCSLHNVEEENETGNVTQEQQCSLQNVEVENETGNVTQEQQCSLQNVEVENETGNVTQEQQCSLQNVEVENETGNVTQEQQCSLQNVEVENETGNVTQEQQCSLQNVEAENETGNVTQEQQCSLHNVEEENETGNVQCEPYTACIDLSPKAACSAKGHNILGDALNINSTKNTTEGIGKYDCITEVYSLSTDQALAQNQNTSNSEGKASDSWHYFTVEWQTEFISSFGESCLPSSKTADLNLPDGSPLNKARNWQEVSADTGAQVCSLLDEVCADLVEKRRRAEEAKLAAKPQPFIRMEGDVQEEAEQYWRCIVGKVERELGRVHLACPFGSQRYNVQQPDSDIDAFIVYQAHTKDLLGFDPPKMTIKNSDREKCDYTVLELKRYCELLLAYDARCIETLFLQDSTIIQASSQWRQLQKYRQQFLTRRCLDKYLSDALGSNGVQKLHRTVENSGLKGLQQPPARVAKLIYIIVRLLQNAVDIVRGRPLNVFRLDGSEERSILLKIRQADITLDEVNAIIHRLQEEIDGGKNSVIQEQPGAKKELESWLLSLRFQDFQAYPPARDS</sequence>
<dbReference type="SUPFAM" id="SSF81301">
    <property type="entry name" value="Nucleotidyltransferase"/>
    <property type="match status" value="1"/>
</dbReference>
<dbReference type="Gene3D" id="3.10.590.10">
    <property type="entry name" value="ph1033 like domains"/>
    <property type="match status" value="2"/>
</dbReference>
<protein>
    <recommendedName>
        <fullName evidence="1">YTH domain-containing protein</fullName>
    </recommendedName>
</protein>